<dbReference type="PRINTS" id="PR00344">
    <property type="entry name" value="BCTRLSENSOR"/>
</dbReference>
<gene>
    <name evidence="16" type="ORF">IAD24_06000</name>
</gene>
<dbReference type="InterPro" id="IPR000014">
    <property type="entry name" value="PAS"/>
</dbReference>
<dbReference type="Pfam" id="PF13188">
    <property type="entry name" value="PAS_8"/>
    <property type="match status" value="1"/>
</dbReference>
<dbReference type="FunFam" id="1.10.287.130:FF:000001">
    <property type="entry name" value="Two-component sensor histidine kinase"/>
    <property type="match status" value="1"/>
</dbReference>
<evidence type="ECO:0000256" key="3">
    <source>
        <dbReference type="ARBA" id="ARBA00012438"/>
    </source>
</evidence>
<dbReference type="PROSITE" id="PS50885">
    <property type="entry name" value="HAMP"/>
    <property type="match status" value="1"/>
</dbReference>
<keyword evidence="6 13" id="KW-0812">Transmembrane</keyword>
<name>A0A9D1N3X2_9FIRM</name>
<dbReference type="Pfam" id="PF00512">
    <property type="entry name" value="HisKA"/>
    <property type="match status" value="1"/>
</dbReference>
<comment type="catalytic activity">
    <reaction evidence="1">
        <text>ATP + protein L-histidine = ADP + protein N-phospho-L-histidine.</text>
        <dbReference type="EC" id="2.7.13.3"/>
    </reaction>
</comment>
<keyword evidence="12 13" id="KW-0472">Membrane</keyword>
<dbReference type="SUPFAM" id="SSF55785">
    <property type="entry name" value="PYP-like sensor domain (PAS domain)"/>
    <property type="match status" value="1"/>
</dbReference>
<evidence type="ECO:0000256" key="11">
    <source>
        <dbReference type="ARBA" id="ARBA00023012"/>
    </source>
</evidence>
<keyword evidence="10 13" id="KW-1133">Transmembrane helix</keyword>
<dbReference type="CDD" id="cd06225">
    <property type="entry name" value="HAMP"/>
    <property type="match status" value="1"/>
</dbReference>
<feature type="domain" description="HAMP" evidence="15">
    <location>
        <begin position="189"/>
        <end position="241"/>
    </location>
</feature>
<evidence type="ECO:0000256" key="5">
    <source>
        <dbReference type="ARBA" id="ARBA00022679"/>
    </source>
</evidence>
<dbReference type="GO" id="GO:0007234">
    <property type="term" value="P:osmosensory signaling via phosphorelay pathway"/>
    <property type="evidence" value="ECO:0007669"/>
    <property type="project" value="TreeGrafter"/>
</dbReference>
<evidence type="ECO:0000256" key="4">
    <source>
        <dbReference type="ARBA" id="ARBA00022553"/>
    </source>
</evidence>
<dbReference type="InterPro" id="IPR005467">
    <property type="entry name" value="His_kinase_dom"/>
</dbReference>
<evidence type="ECO:0000256" key="7">
    <source>
        <dbReference type="ARBA" id="ARBA00022741"/>
    </source>
</evidence>
<evidence type="ECO:0000256" key="10">
    <source>
        <dbReference type="ARBA" id="ARBA00022989"/>
    </source>
</evidence>
<dbReference type="GO" id="GO:0016020">
    <property type="term" value="C:membrane"/>
    <property type="evidence" value="ECO:0007669"/>
    <property type="project" value="UniProtKB-SubCell"/>
</dbReference>
<dbReference type="Gene3D" id="1.10.287.130">
    <property type="match status" value="1"/>
</dbReference>
<dbReference type="InterPro" id="IPR036890">
    <property type="entry name" value="HATPase_C_sf"/>
</dbReference>
<dbReference type="InterPro" id="IPR050351">
    <property type="entry name" value="BphY/WalK/GraS-like"/>
</dbReference>
<keyword evidence="4" id="KW-0597">Phosphoprotein</keyword>
<dbReference type="SMART" id="SM00388">
    <property type="entry name" value="HisKA"/>
    <property type="match status" value="1"/>
</dbReference>
<dbReference type="Gene3D" id="3.30.565.10">
    <property type="entry name" value="Histidine kinase-like ATPase, C-terminal domain"/>
    <property type="match status" value="1"/>
</dbReference>
<dbReference type="SMART" id="SM00304">
    <property type="entry name" value="HAMP"/>
    <property type="match status" value="1"/>
</dbReference>
<dbReference type="EMBL" id="DVNZ01000190">
    <property type="protein sequence ID" value="HIU94697.1"/>
    <property type="molecule type" value="Genomic_DNA"/>
</dbReference>
<dbReference type="InterPro" id="IPR003594">
    <property type="entry name" value="HATPase_dom"/>
</dbReference>
<dbReference type="Pfam" id="PF00672">
    <property type="entry name" value="HAMP"/>
    <property type="match status" value="1"/>
</dbReference>
<evidence type="ECO:0000259" key="15">
    <source>
        <dbReference type="PROSITE" id="PS50885"/>
    </source>
</evidence>
<keyword evidence="8" id="KW-0418">Kinase</keyword>
<evidence type="ECO:0000259" key="14">
    <source>
        <dbReference type="PROSITE" id="PS50109"/>
    </source>
</evidence>
<dbReference type="Gene3D" id="3.30.450.20">
    <property type="entry name" value="PAS domain"/>
    <property type="match status" value="1"/>
</dbReference>
<dbReference type="CDD" id="cd00082">
    <property type="entry name" value="HisKA"/>
    <property type="match status" value="1"/>
</dbReference>
<dbReference type="Proteomes" id="UP000824128">
    <property type="component" value="Unassembled WGS sequence"/>
</dbReference>
<feature type="domain" description="Histidine kinase" evidence="14">
    <location>
        <begin position="363"/>
        <end position="577"/>
    </location>
</feature>
<dbReference type="GO" id="GO:0000155">
    <property type="term" value="F:phosphorelay sensor kinase activity"/>
    <property type="evidence" value="ECO:0007669"/>
    <property type="project" value="InterPro"/>
</dbReference>
<dbReference type="PANTHER" id="PTHR42878">
    <property type="entry name" value="TWO-COMPONENT HISTIDINE KINASE"/>
    <property type="match status" value="1"/>
</dbReference>
<dbReference type="GO" id="GO:0005524">
    <property type="term" value="F:ATP binding"/>
    <property type="evidence" value="ECO:0007669"/>
    <property type="project" value="UniProtKB-KW"/>
</dbReference>
<dbReference type="SUPFAM" id="SSF55874">
    <property type="entry name" value="ATPase domain of HSP90 chaperone/DNA topoisomerase II/histidine kinase"/>
    <property type="match status" value="1"/>
</dbReference>
<dbReference type="PANTHER" id="PTHR42878:SF7">
    <property type="entry name" value="SENSOR HISTIDINE KINASE GLRK"/>
    <property type="match status" value="1"/>
</dbReference>
<evidence type="ECO:0000313" key="17">
    <source>
        <dbReference type="Proteomes" id="UP000824128"/>
    </source>
</evidence>
<dbReference type="CDD" id="cd00075">
    <property type="entry name" value="HATPase"/>
    <property type="match status" value="1"/>
</dbReference>
<evidence type="ECO:0000256" key="13">
    <source>
        <dbReference type="SAM" id="Phobius"/>
    </source>
</evidence>
<keyword evidence="5" id="KW-0808">Transferase</keyword>
<proteinExistence type="predicted"/>
<dbReference type="Pfam" id="PF02518">
    <property type="entry name" value="HATPase_c"/>
    <property type="match status" value="1"/>
</dbReference>
<dbReference type="InterPro" id="IPR035965">
    <property type="entry name" value="PAS-like_dom_sf"/>
</dbReference>
<evidence type="ECO:0000256" key="9">
    <source>
        <dbReference type="ARBA" id="ARBA00022840"/>
    </source>
</evidence>
<keyword evidence="9" id="KW-0067">ATP-binding</keyword>
<dbReference type="EC" id="2.7.13.3" evidence="3"/>
<reference evidence="16" key="1">
    <citation type="submission" date="2020-10" db="EMBL/GenBank/DDBJ databases">
        <authorList>
            <person name="Gilroy R."/>
        </authorList>
    </citation>
    <scope>NUCLEOTIDE SEQUENCE</scope>
    <source>
        <strain evidence="16">ChiGjej2B2-16831</strain>
    </source>
</reference>
<reference evidence="16" key="2">
    <citation type="journal article" date="2021" name="PeerJ">
        <title>Extensive microbial diversity within the chicken gut microbiome revealed by metagenomics and culture.</title>
        <authorList>
            <person name="Gilroy R."/>
            <person name="Ravi A."/>
            <person name="Getino M."/>
            <person name="Pursley I."/>
            <person name="Horton D.L."/>
            <person name="Alikhan N.F."/>
            <person name="Baker D."/>
            <person name="Gharbi K."/>
            <person name="Hall N."/>
            <person name="Watson M."/>
            <person name="Adriaenssens E.M."/>
            <person name="Foster-Nyarko E."/>
            <person name="Jarju S."/>
            <person name="Secka A."/>
            <person name="Antonio M."/>
            <person name="Oren A."/>
            <person name="Chaudhuri R.R."/>
            <person name="La Ragione R."/>
            <person name="Hildebrand F."/>
            <person name="Pallen M.J."/>
        </authorList>
    </citation>
    <scope>NUCLEOTIDE SEQUENCE</scope>
    <source>
        <strain evidence="16">ChiGjej2B2-16831</strain>
    </source>
</reference>
<dbReference type="InterPro" id="IPR036097">
    <property type="entry name" value="HisK_dim/P_sf"/>
</dbReference>
<dbReference type="InterPro" id="IPR003661">
    <property type="entry name" value="HisK_dim/P_dom"/>
</dbReference>
<protein>
    <recommendedName>
        <fullName evidence="3">histidine kinase</fullName>
        <ecNumber evidence="3">2.7.13.3</ecNumber>
    </recommendedName>
</protein>
<dbReference type="SUPFAM" id="SSF158472">
    <property type="entry name" value="HAMP domain-like"/>
    <property type="match status" value="1"/>
</dbReference>
<evidence type="ECO:0000256" key="2">
    <source>
        <dbReference type="ARBA" id="ARBA00004141"/>
    </source>
</evidence>
<sequence>MKKGSFFQKLLAYILCACLLAAVLTGVLAGANSVRILTGRIAQELTARALSLSAMCSQFIDGNVMFDLFYGLLASEMRGARVYVYDAQGGLLLWSDAAEAEEDAEVGAALAAQVIAGGREPAVSMNWRRGVIAAGAPVLDNFSRVNGAVVLVKPAGEVRAAVWQIIGTVLASVAISAAIMLLPAFFGSRRIASPIRQMTGVALRMSGGDFTARADESYRGEIGVLGGALNHLSGELSATISNLLLARARLSSILSGIGDGVLALDADLTTVAFCNPAAQRLLRAADGSDQTAAFVRAHRETFAAALEADGPQEAHWSAGGRELLLTCSRSQDEADSAPGVVVLLRDVTAAERLEQTRRDYVANVSHELRTPIASIRSLAEALDDGLVRTDEDRARYYGYILRESLRLSRLIDDLLELSRLQSGTVALERSAFDLNELAAQVAERMRVTASYSGIDLRYTPAAALPPCLSNRDRIEQVLVALLDNAIKYASDDGVVEVCCRSEGERLRVEVSNSGHIDEADLPHLFERFYKADRAHAGQGTGLGLAIAREVLERLDGSIEAFNRDGFAVFSFTVPAAPPGDAAPQLPPPEAAQ</sequence>
<dbReference type="AlphaFoldDB" id="A0A9D1N3X2"/>
<organism evidence="16 17">
    <name type="scientific">Candidatus Aphodomorpha intestinavium</name>
    <dbReference type="NCBI Taxonomy" id="2840672"/>
    <lineage>
        <taxon>Bacteria</taxon>
        <taxon>Bacillati</taxon>
        <taxon>Bacillota</taxon>
        <taxon>Clostridia</taxon>
        <taxon>Eubacteriales</taxon>
        <taxon>Candidatus Aphodomorpha</taxon>
    </lineage>
</organism>
<dbReference type="Gene3D" id="6.10.340.10">
    <property type="match status" value="1"/>
</dbReference>
<evidence type="ECO:0000256" key="6">
    <source>
        <dbReference type="ARBA" id="ARBA00022692"/>
    </source>
</evidence>
<comment type="subcellular location">
    <subcellularLocation>
        <location evidence="2">Membrane</location>
        <topology evidence="2">Multi-pass membrane protein</topology>
    </subcellularLocation>
</comment>
<evidence type="ECO:0000256" key="8">
    <source>
        <dbReference type="ARBA" id="ARBA00022777"/>
    </source>
</evidence>
<evidence type="ECO:0000256" key="1">
    <source>
        <dbReference type="ARBA" id="ARBA00000085"/>
    </source>
</evidence>
<evidence type="ECO:0000256" key="12">
    <source>
        <dbReference type="ARBA" id="ARBA00023136"/>
    </source>
</evidence>
<accession>A0A9D1N3X2</accession>
<dbReference type="InterPro" id="IPR003660">
    <property type="entry name" value="HAMP_dom"/>
</dbReference>
<dbReference type="SUPFAM" id="SSF47384">
    <property type="entry name" value="Homodimeric domain of signal transducing histidine kinase"/>
    <property type="match status" value="1"/>
</dbReference>
<dbReference type="GO" id="GO:0000156">
    <property type="term" value="F:phosphorelay response regulator activity"/>
    <property type="evidence" value="ECO:0007669"/>
    <property type="project" value="TreeGrafter"/>
</dbReference>
<feature type="transmembrane region" description="Helical" evidence="13">
    <location>
        <begin position="161"/>
        <end position="186"/>
    </location>
</feature>
<dbReference type="InterPro" id="IPR004358">
    <property type="entry name" value="Sig_transdc_His_kin-like_C"/>
</dbReference>
<keyword evidence="11" id="KW-0902">Two-component regulatory system</keyword>
<dbReference type="PROSITE" id="PS50109">
    <property type="entry name" value="HIS_KIN"/>
    <property type="match status" value="1"/>
</dbReference>
<comment type="caution">
    <text evidence="16">The sequence shown here is derived from an EMBL/GenBank/DDBJ whole genome shotgun (WGS) entry which is preliminary data.</text>
</comment>
<evidence type="ECO:0000313" key="16">
    <source>
        <dbReference type="EMBL" id="HIU94697.1"/>
    </source>
</evidence>
<dbReference type="SMART" id="SM00387">
    <property type="entry name" value="HATPase_c"/>
    <property type="match status" value="1"/>
</dbReference>
<dbReference type="GO" id="GO:0030295">
    <property type="term" value="F:protein kinase activator activity"/>
    <property type="evidence" value="ECO:0007669"/>
    <property type="project" value="TreeGrafter"/>
</dbReference>
<keyword evidence="7" id="KW-0547">Nucleotide-binding</keyword>